<gene>
    <name evidence="2" type="primary">orf139</name>
</gene>
<dbReference type="EMBL" id="KX809677">
    <property type="protein sequence ID" value="ARR28463.1"/>
    <property type="molecule type" value="Genomic_DNA"/>
</dbReference>
<feature type="transmembrane region" description="Helical" evidence="1">
    <location>
        <begin position="119"/>
        <end position="136"/>
    </location>
</feature>
<organism evidence="2">
    <name type="scientific">Caulerpa okamurae</name>
    <dbReference type="NCBI Taxonomy" id="118247"/>
    <lineage>
        <taxon>Eukaryota</taxon>
        <taxon>Viridiplantae</taxon>
        <taxon>Chlorophyta</taxon>
        <taxon>core chlorophytes</taxon>
        <taxon>Ulvophyceae</taxon>
        <taxon>TCBD clade</taxon>
        <taxon>Bryopsidales</taxon>
        <taxon>Halimedineae</taxon>
        <taxon>Caulerpaceae</taxon>
        <taxon>Caulerpa</taxon>
    </lineage>
</organism>
<protein>
    <submittedName>
        <fullName evidence="2">Uncharacterized protein</fullName>
    </submittedName>
</protein>
<evidence type="ECO:0000313" key="2">
    <source>
        <dbReference type="EMBL" id="ARR28463.1"/>
    </source>
</evidence>
<accession>A0A3S6I2J4</accession>
<proteinExistence type="predicted"/>
<feature type="transmembrane region" description="Helical" evidence="1">
    <location>
        <begin position="6"/>
        <end position="26"/>
    </location>
</feature>
<keyword evidence="2" id="KW-0150">Chloroplast</keyword>
<reference evidence="2" key="1">
    <citation type="submission" date="2016-08" db="EMBL/GenBank/DDBJ databases">
        <authorList>
            <person name="Wang Bo."/>
            <person name="Zheng Fengrong."/>
            <person name="Wang Xin."/>
            <person name="Du Fei."/>
        </authorList>
    </citation>
    <scope>NUCLEOTIDE SEQUENCE</scope>
</reference>
<keyword evidence="2" id="KW-0934">Plastid</keyword>
<evidence type="ECO:0000256" key="1">
    <source>
        <dbReference type="SAM" id="Phobius"/>
    </source>
</evidence>
<keyword evidence="1" id="KW-0472">Membrane</keyword>
<geneLocation type="chloroplast" evidence="2"/>
<name>A0A3S6I2J4_9CHLO</name>
<dbReference type="AlphaFoldDB" id="A0A3S6I2J4"/>
<keyword evidence="1" id="KW-1133">Transmembrane helix</keyword>
<sequence>MKIQKFQKWWALFAFMGTFFSLTFFYRQPVVKTEKFPTSEVARVFEKENTWLDNTKSKIYDTYIDMEPLGQVSRFTEEPNPVSTGKPGENSQEIYSATKKLKKKSKSKKLKQKELEGKLIRNISIALFILYILGVLPSD</sequence>
<keyword evidence="1" id="KW-0812">Transmembrane</keyword>